<organism evidence="5 6">
    <name type="scientific">Potamilus streckersoni</name>
    <dbReference type="NCBI Taxonomy" id="2493646"/>
    <lineage>
        <taxon>Eukaryota</taxon>
        <taxon>Metazoa</taxon>
        <taxon>Spiralia</taxon>
        <taxon>Lophotrochozoa</taxon>
        <taxon>Mollusca</taxon>
        <taxon>Bivalvia</taxon>
        <taxon>Autobranchia</taxon>
        <taxon>Heteroconchia</taxon>
        <taxon>Palaeoheterodonta</taxon>
        <taxon>Unionida</taxon>
        <taxon>Unionoidea</taxon>
        <taxon>Unionidae</taxon>
        <taxon>Ambleminae</taxon>
        <taxon>Lampsilini</taxon>
        <taxon>Potamilus</taxon>
    </lineage>
</organism>
<gene>
    <name evidence="5" type="ORF">CHS0354_017549</name>
</gene>
<dbReference type="GO" id="GO:0005509">
    <property type="term" value="F:calcium ion binding"/>
    <property type="evidence" value="ECO:0007669"/>
    <property type="project" value="InterPro"/>
</dbReference>
<evidence type="ECO:0000256" key="3">
    <source>
        <dbReference type="ARBA" id="ARBA00023179"/>
    </source>
</evidence>
<dbReference type="InterPro" id="IPR050230">
    <property type="entry name" value="CALM/Myosin/TropC-like"/>
</dbReference>
<dbReference type="EMBL" id="JAEAOA010001087">
    <property type="protein sequence ID" value="KAK3609696.1"/>
    <property type="molecule type" value="Genomic_DNA"/>
</dbReference>
<evidence type="ECO:0000256" key="2">
    <source>
        <dbReference type="ARBA" id="ARBA00022837"/>
    </source>
</evidence>
<dbReference type="PROSITE" id="PS00018">
    <property type="entry name" value="EF_HAND_1"/>
    <property type="match status" value="2"/>
</dbReference>
<reference evidence="5" key="2">
    <citation type="journal article" date="2021" name="Genome Biol. Evol.">
        <title>Developing a high-quality reference genome for a parasitic bivalve with doubly uniparental inheritance (Bivalvia: Unionida).</title>
        <authorList>
            <person name="Smith C.H."/>
        </authorList>
    </citation>
    <scope>NUCLEOTIDE SEQUENCE</scope>
    <source>
        <strain evidence="5">CHS0354</strain>
        <tissue evidence="5">Mantle</tissue>
    </source>
</reference>
<dbReference type="PROSITE" id="PS50222">
    <property type="entry name" value="EF_HAND_2"/>
    <property type="match status" value="2"/>
</dbReference>
<dbReference type="PANTHER" id="PTHR23048:SF0">
    <property type="entry name" value="CALMODULIN LIKE 3"/>
    <property type="match status" value="1"/>
</dbReference>
<feature type="domain" description="EF-hand" evidence="4">
    <location>
        <begin position="8"/>
        <end position="43"/>
    </location>
</feature>
<evidence type="ECO:0000313" key="5">
    <source>
        <dbReference type="EMBL" id="KAK3609696.1"/>
    </source>
</evidence>
<keyword evidence="6" id="KW-1185">Reference proteome</keyword>
<reference evidence="5" key="3">
    <citation type="submission" date="2023-05" db="EMBL/GenBank/DDBJ databases">
        <authorList>
            <person name="Smith C.H."/>
        </authorList>
    </citation>
    <scope>NUCLEOTIDE SEQUENCE</scope>
    <source>
        <strain evidence="5">CHS0354</strain>
        <tissue evidence="5">Mantle</tissue>
    </source>
</reference>
<evidence type="ECO:0000313" key="6">
    <source>
        <dbReference type="Proteomes" id="UP001195483"/>
    </source>
</evidence>
<protein>
    <recommendedName>
        <fullName evidence="4">EF-hand domain-containing protein</fullName>
    </recommendedName>
</protein>
<feature type="domain" description="EF-hand" evidence="4">
    <location>
        <begin position="78"/>
        <end position="113"/>
    </location>
</feature>
<dbReference type="InterPro" id="IPR002048">
    <property type="entry name" value="EF_hand_dom"/>
</dbReference>
<dbReference type="GO" id="GO:0016460">
    <property type="term" value="C:myosin II complex"/>
    <property type="evidence" value="ECO:0007669"/>
    <property type="project" value="TreeGrafter"/>
</dbReference>
<reference evidence="5" key="1">
    <citation type="journal article" date="2021" name="Genome Biol. Evol.">
        <title>A High-Quality Reference Genome for a Parasitic Bivalve with Doubly Uniparental Inheritance (Bivalvia: Unionida).</title>
        <authorList>
            <person name="Smith C.H."/>
        </authorList>
    </citation>
    <scope>NUCLEOTIDE SEQUENCE</scope>
    <source>
        <strain evidence="5">CHS0354</strain>
    </source>
</reference>
<proteinExistence type="predicted"/>
<accession>A0AAE0TG19</accession>
<dbReference type="InterPro" id="IPR018247">
    <property type="entry name" value="EF_Hand_1_Ca_BS"/>
</dbReference>
<dbReference type="FunFam" id="1.10.238.10:FF:000001">
    <property type="entry name" value="Calmodulin 1"/>
    <property type="match status" value="1"/>
</dbReference>
<dbReference type="Gene3D" id="1.10.238.10">
    <property type="entry name" value="EF-hand"/>
    <property type="match status" value="1"/>
</dbReference>
<dbReference type="Proteomes" id="UP001195483">
    <property type="component" value="Unassembled WGS sequence"/>
</dbReference>
<evidence type="ECO:0000256" key="1">
    <source>
        <dbReference type="ARBA" id="ARBA00022737"/>
    </source>
</evidence>
<dbReference type="AlphaFoldDB" id="A0AAE0TG19"/>
<dbReference type="PANTHER" id="PTHR23048">
    <property type="entry name" value="MYOSIN LIGHT CHAIN 1, 3"/>
    <property type="match status" value="1"/>
</dbReference>
<dbReference type="Pfam" id="PF13499">
    <property type="entry name" value="EF-hand_7"/>
    <property type="match status" value="1"/>
</dbReference>
<evidence type="ECO:0000259" key="4">
    <source>
        <dbReference type="PROSITE" id="PS50222"/>
    </source>
</evidence>
<comment type="caution">
    <text evidence="5">The sequence shown here is derived from an EMBL/GenBank/DDBJ whole genome shotgun (WGS) entry which is preliminary data.</text>
</comment>
<dbReference type="InterPro" id="IPR011992">
    <property type="entry name" value="EF-hand-dom_pair"/>
</dbReference>
<keyword evidence="2" id="KW-0106">Calcium</keyword>
<sequence>MARQLTKQQSDELDQACILYDKDGDNKLDISEVVLCMRSIGFSPTQADVKNYTAKVGNKKFDFKEVREFISKNAPEPETPAALADAFRIFDKDGSGYVSAAELRHVLEHLGEQLTDGEVDELIREVDMTGEGYVNYEDCVKIITSGHRLQKKILINMNNGIVGCDDMGPCNTSMSLKVLAKSEVENVSKPASRQFAYEVVTAEVDLTNTSYKGNSEEYKHLSNSITRERLSSLMMISVHR</sequence>
<name>A0AAE0TG19_9BIVA</name>
<dbReference type="SUPFAM" id="SSF47473">
    <property type="entry name" value="EF-hand"/>
    <property type="match status" value="1"/>
</dbReference>
<dbReference type="CDD" id="cd00051">
    <property type="entry name" value="EFh"/>
    <property type="match status" value="1"/>
</dbReference>
<keyword evidence="3" id="KW-0514">Muscle protein</keyword>
<dbReference type="SMART" id="SM00054">
    <property type="entry name" value="EFh"/>
    <property type="match status" value="3"/>
</dbReference>
<keyword evidence="1" id="KW-0677">Repeat</keyword>